<accession>A0A2I0JK19</accession>
<dbReference type="AlphaFoldDB" id="A0A2I0JK19"/>
<gene>
    <name evidence="3" type="ORF">CRG98_023004</name>
</gene>
<proteinExistence type="predicted"/>
<reference evidence="3 4" key="1">
    <citation type="submission" date="2017-11" db="EMBL/GenBank/DDBJ databases">
        <title>De-novo sequencing of pomegranate (Punica granatum L.) genome.</title>
        <authorList>
            <person name="Akparov Z."/>
            <person name="Amiraslanov A."/>
            <person name="Hajiyeva S."/>
            <person name="Abbasov M."/>
            <person name="Kaur K."/>
            <person name="Hamwieh A."/>
            <person name="Solovyev V."/>
            <person name="Salamov A."/>
            <person name="Braich B."/>
            <person name="Kosarev P."/>
            <person name="Mahmoud A."/>
            <person name="Hajiyev E."/>
            <person name="Babayeva S."/>
            <person name="Izzatullayeva V."/>
            <person name="Mammadov A."/>
            <person name="Mammadov A."/>
            <person name="Sharifova S."/>
            <person name="Ojaghi J."/>
            <person name="Eynullazada K."/>
            <person name="Bayramov B."/>
            <person name="Abdulazimova A."/>
            <person name="Shahmuradov I."/>
        </authorList>
    </citation>
    <scope>NUCLEOTIDE SEQUENCE [LARGE SCALE GENOMIC DNA]</scope>
    <source>
        <strain evidence="4">cv. AG2017</strain>
        <tissue evidence="3">Leaf</tissue>
    </source>
</reference>
<dbReference type="PANTHER" id="PTHR11439:SF517">
    <property type="entry name" value="CYSTEINE-RICH RLK (RECEPTOR-LIKE PROTEIN KINASE) 8"/>
    <property type="match status" value="1"/>
</dbReference>
<dbReference type="PANTHER" id="PTHR11439">
    <property type="entry name" value="GAG-POL-RELATED RETROTRANSPOSON"/>
    <property type="match status" value="1"/>
</dbReference>
<protein>
    <recommendedName>
        <fullName evidence="2">Retroviral polymerase SH3-like domain-containing protein</fullName>
    </recommendedName>
</protein>
<organism evidence="3 4">
    <name type="scientific">Punica granatum</name>
    <name type="common">Pomegranate</name>
    <dbReference type="NCBI Taxonomy" id="22663"/>
    <lineage>
        <taxon>Eukaryota</taxon>
        <taxon>Viridiplantae</taxon>
        <taxon>Streptophyta</taxon>
        <taxon>Embryophyta</taxon>
        <taxon>Tracheophyta</taxon>
        <taxon>Spermatophyta</taxon>
        <taxon>Magnoliopsida</taxon>
        <taxon>eudicotyledons</taxon>
        <taxon>Gunneridae</taxon>
        <taxon>Pentapetalae</taxon>
        <taxon>rosids</taxon>
        <taxon>malvids</taxon>
        <taxon>Myrtales</taxon>
        <taxon>Lythraceae</taxon>
        <taxon>Punica</taxon>
    </lineage>
</organism>
<sequence length="327" mass="36649">MATCKPIQTPMEERLKLTREGSGADVNPTYFKRLVGSLSDVTKGYRLFNPVTKKVIISRDVTFDEDAEWRWSAEEKFHFILDEKEYVPTSPDEVSEPMATSTTLVRASTGASELSGQESTFGETTSEANSQINLDETSSRPQRRQLLPARLQDCVLSKDDESYDEEMKYAKDILERFKMATCKPIQTPMEERLKLTREGSGADVNPTYFKRLVGSLRYLTSTRPDLVYSVGLSLPQLSQANMPPPSVLLPVSVAISSGALWQHENILNRQREIAEGRKKSTVGGGTVSEGGGWERGEHSWNWRVPTLDKAGSMFGTFGRYKEKYVGI</sequence>
<dbReference type="EMBL" id="PGOL01001591">
    <property type="protein sequence ID" value="PKI56621.1"/>
    <property type="molecule type" value="Genomic_DNA"/>
</dbReference>
<dbReference type="Proteomes" id="UP000233551">
    <property type="component" value="Unassembled WGS sequence"/>
</dbReference>
<dbReference type="STRING" id="22663.A0A2I0JK19"/>
<feature type="domain" description="Retroviral polymerase SH3-like" evidence="2">
    <location>
        <begin position="39"/>
        <end position="74"/>
    </location>
</feature>
<comment type="caution">
    <text evidence="3">The sequence shown here is derived from an EMBL/GenBank/DDBJ whole genome shotgun (WGS) entry which is preliminary data.</text>
</comment>
<evidence type="ECO:0000313" key="3">
    <source>
        <dbReference type="EMBL" id="PKI56621.1"/>
    </source>
</evidence>
<keyword evidence="4" id="KW-1185">Reference proteome</keyword>
<evidence type="ECO:0000256" key="1">
    <source>
        <dbReference type="SAM" id="MobiDB-lite"/>
    </source>
</evidence>
<feature type="region of interest" description="Disordered" evidence="1">
    <location>
        <begin position="109"/>
        <end position="145"/>
    </location>
</feature>
<evidence type="ECO:0000259" key="2">
    <source>
        <dbReference type="Pfam" id="PF25597"/>
    </source>
</evidence>
<dbReference type="Pfam" id="PF25597">
    <property type="entry name" value="SH3_retrovirus"/>
    <property type="match status" value="1"/>
</dbReference>
<dbReference type="InterPro" id="IPR057670">
    <property type="entry name" value="SH3_retrovirus"/>
</dbReference>
<feature type="compositionally biased region" description="Polar residues" evidence="1">
    <location>
        <begin position="109"/>
        <end position="136"/>
    </location>
</feature>
<name>A0A2I0JK19_PUNGR</name>
<evidence type="ECO:0000313" key="4">
    <source>
        <dbReference type="Proteomes" id="UP000233551"/>
    </source>
</evidence>